<dbReference type="Proteomes" id="UP000287798">
    <property type="component" value="Unassembled WGS sequence"/>
</dbReference>
<evidence type="ECO:0000313" key="3">
    <source>
        <dbReference type="Proteomes" id="UP000287798"/>
    </source>
</evidence>
<evidence type="ECO:0008006" key="4">
    <source>
        <dbReference type="Google" id="ProtNLM"/>
    </source>
</evidence>
<dbReference type="AlphaFoldDB" id="A0A426QMC8"/>
<name>A0A426QMC8_9GAMM</name>
<feature type="compositionally biased region" description="Polar residues" evidence="1">
    <location>
        <begin position="415"/>
        <end position="428"/>
    </location>
</feature>
<proteinExistence type="predicted"/>
<evidence type="ECO:0000313" key="2">
    <source>
        <dbReference type="EMBL" id="RRQ22913.1"/>
    </source>
</evidence>
<dbReference type="Pfam" id="PF13481">
    <property type="entry name" value="AAA_25"/>
    <property type="match status" value="1"/>
</dbReference>
<gene>
    <name evidence="2" type="ORF">D6C00_13905</name>
</gene>
<feature type="compositionally biased region" description="Basic and acidic residues" evidence="1">
    <location>
        <begin position="438"/>
        <end position="452"/>
    </location>
</feature>
<feature type="region of interest" description="Disordered" evidence="1">
    <location>
        <begin position="391"/>
        <end position="452"/>
    </location>
</feature>
<protein>
    <recommendedName>
        <fullName evidence="4">AAA family ATPase</fullName>
    </recommendedName>
</protein>
<dbReference type="RefSeq" id="WP_125182253.1">
    <property type="nucleotide sequence ID" value="NZ_QZMU01000001.1"/>
</dbReference>
<dbReference type="SUPFAM" id="SSF52540">
    <property type="entry name" value="P-loop containing nucleoside triphosphate hydrolases"/>
    <property type="match status" value="1"/>
</dbReference>
<evidence type="ECO:0000256" key="1">
    <source>
        <dbReference type="SAM" id="MobiDB-lite"/>
    </source>
</evidence>
<dbReference type="InterPro" id="IPR027417">
    <property type="entry name" value="P-loop_NTPase"/>
</dbReference>
<dbReference type="Gene3D" id="3.40.50.300">
    <property type="entry name" value="P-loop containing nucleotide triphosphate hydrolases"/>
    <property type="match status" value="1"/>
</dbReference>
<organism evidence="2 3">
    <name type="scientific">Thiohalobacter thiocyanaticus</name>
    <dbReference type="NCBI Taxonomy" id="585455"/>
    <lineage>
        <taxon>Bacteria</taxon>
        <taxon>Pseudomonadati</taxon>
        <taxon>Pseudomonadota</taxon>
        <taxon>Gammaproteobacteria</taxon>
        <taxon>Thiohalobacterales</taxon>
        <taxon>Thiohalobacteraceae</taxon>
        <taxon>Thiohalobacter</taxon>
    </lineage>
</organism>
<comment type="caution">
    <text evidence="2">The sequence shown here is derived from an EMBL/GenBank/DDBJ whole genome shotgun (WGS) entry which is preliminary data.</text>
</comment>
<reference evidence="2 3" key="1">
    <citation type="journal article" date="2010" name="Int. J. Syst. Evol. Microbiol.">
        <title>Thiohalobacter thiocyanaticus gen. nov., sp. nov., a moderately halophilic, sulfur-oxidizing gammaproteobacterium from hypersaline lakes, that utilizes thiocyanate.</title>
        <authorList>
            <person name="Sorokin D.Y."/>
            <person name="Kovaleva O.L."/>
            <person name="Tourova T.P."/>
            <person name="Muyzer G."/>
        </authorList>
    </citation>
    <scope>NUCLEOTIDE SEQUENCE [LARGE SCALE GENOMIC DNA]</scope>
    <source>
        <strain evidence="2 3">Hrh1</strain>
    </source>
</reference>
<dbReference type="EMBL" id="QZMU01000001">
    <property type="protein sequence ID" value="RRQ22913.1"/>
    <property type="molecule type" value="Genomic_DNA"/>
</dbReference>
<sequence>MSSPLADAMQAGMEYIEPDARDSSDEAPSWPPALDLSELATREPAPPSMIIPDWLPCGYATLLAGHGGVSKSSNALHLAACSALGEPFFGLEVQQRRVLYLSCEDRENVLHWRLRRICTYHGWDMAGLSGQLDILDLVGHDTLLMAPNPSVGLCTTHAYSVLRERIRTTGAELLIVDGVADTFGGNENSRSEVKKFVNALLALIPEDTGAVLLIAHVNKLTAQAGGNSEGYSGSTGWHNSVRARWYLYPETEQTDEGTASTGRLRLDLQKSNLGRSDQSIILGWDDTAQLFTGHIESTSEFSRRQQEQEEQQGILSAIREVASAGDYVPAAVQGPRTAHHVLSATESLPETLRGKAARRRFWRHVESLRRIGEIREGSIRRANRHTVATLELKSAKHNGSGGAPDASIEYDAAPNNPTQGATAPNASYSAGGYRGCARTHDPEDYRSTRDGE</sequence>
<keyword evidence="3" id="KW-1185">Reference proteome</keyword>
<dbReference type="OrthoDB" id="8905164at2"/>
<accession>A0A426QMC8</accession>